<name>A0A9P4QLL2_9PLEO</name>
<reference evidence="3" key="1">
    <citation type="journal article" date="2020" name="Stud. Mycol.">
        <title>101 Dothideomycetes genomes: a test case for predicting lifestyles and emergence of pathogens.</title>
        <authorList>
            <person name="Haridas S."/>
            <person name="Albert R."/>
            <person name="Binder M."/>
            <person name="Bloem J."/>
            <person name="Labutti K."/>
            <person name="Salamov A."/>
            <person name="Andreopoulos B."/>
            <person name="Baker S."/>
            <person name="Barry K."/>
            <person name="Bills G."/>
            <person name="Bluhm B."/>
            <person name="Cannon C."/>
            <person name="Castanera R."/>
            <person name="Culley D."/>
            <person name="Daum C."/>
            <person name="Ezra D."/>
            <person name="Gonzalez J."/>
            <person name="Henrissat B."/>
            <person name="Kuo A."/>
            <person name="Liang C."/>
            <person name="Lipzen A."/>
            <person name="Lutzoni F."/>
            <person name="Magnuson J."/>
            <person name="Mondo S."/>
            <person name="Nolan M."/>
            <person name="Ohm R."/>
            <person name="Pangilinan J."/>
            <person name="Park H.-J."/>
            <person name="Ramirez L."/>
            <person name="Alfaro M."/>
            <person name="Sun H."/>
            <person name="Tritt A."/>
            <person name="Yoshinaga Y."/>
            <person name="Zwiers L.-H."/>
            <person name="Turgeon B."/>
            <person name="Goodwin S."/>
            <person name="Spatafora J."/>
            <person name="Crous P."/>
            <person name="Grigoriev I."/>
        </authorList>
    </citation>
    <scope>NUCLEOTIDE SEQUENCE</scope>
    <source>
        <strain evidence="3">CBS 125425</strain>
    </source>
</reference>
<feature type="region of interest" description="Disordered" evidence="1">
    <location>
        <begin position="99"/>
        <end position="125"/>
    </location>
</feature>
<protein>
    <submittedName>
        <fullName evidence="3">Uncharacterized protein</fullName>
    </submittedName>
</protein>
<proteinExistence type="predicted"/>
<keyword evidence="2" id="KW-1133">Transmembrane helix</keyword>
<dbReference type="AlphaFoldDB" id="A0A9P4QLL2"/>
<dbReference type="Proteomes" id="UP000799444">
    <property type="component" value="Unassembled WGS sequence"/>
</dbReference>
<keyword evidence="2" id="KW-0472">Membrane</keyword>
<evidence type="ECO:0000256" key="2">
    <source>
        <dbReference type="SAM" id="Phobius"/>
    </source>
</evidence>
<evidence type="ECO:0000256" key="1">
    <source>
        <dbReference type="SAM" id="MobiDB-lite"/>
    </source>
</evidence>
<organism evidence="3 4">
    <name type="scientific">Polyplosphaeria fusca</name>
    <dbReference type="NCBI Taxonomy" id="682080"/>
    <lineage>
        <taxon>Eukaryota</taxon>
        <taxon>Fungi</taxon>
        <taxon>Dikarya</taxon>
        <taxon>Ascomycota</taxon>
        <taxon>Pezizomycotina</taxon>
        <taxon>Dothideomycetes</taxon>
        <taxon>Pleosporomycetidae</taxon>
        <taxon>Pleosporales</taxon>
        <taxon>Tetraplosphaeriaceae</taxon>
        <taxon>Polyplosphaeria</taxon>
    </lineage>
</organism>
<comment type="caution">
    <text evidence="3">The sequence shown here is derived from an EMBL/GenBank/DDBJ whole genome shotgun (WGS) entry which is preliminary data.</text>
</comment>
<evidence type="ECO:0000313" key="4">
    <source>
        <dbReference type="Proteomes" id="UP000799444"/>
    </source>
</evidence>
<gene>
    <name evidence="3" type="ORF">EJ04DRAFT_582215</name>
</gene>
<feature type="transmembrane region" description="Helical" evidence="2">
    <location>
        <begin position="257"/>
        <end position="281"/>
    </location>
</feature>
<keyword evidence="2" id="KW-0812">Transmembrane</keyword>
<evidence type="ECO:0000313" key="3">
    <source>
        <dbReference type="EMBL" id="KAF2727174.1"/>
    </source>
</evidence>
<accession>A0A9P4QLL2</accession>
<keyword evidence="4" id="KW-1185">Reference proteome</keyword>
<sequence length="285" mass="33375">MSQMEKDAIKAVKSGINALNTEMEKVQAKVKERVHSIRWLRCVFNKMGLSHEEAHKRLEPSIDNFDPNLELFDDLVARRTQLVHAIDRVNAHLRDLSELVDDPDKHPNPHSRHRQGSSFATIDSSQDDYDDYEEKAERIVNDAFDVLRRSVEVYDYSVDALDIAHNPPCQYCHEPEWSGEQNLVHICPQILNRMVELGFKVPGRKVYSRPVYLWKRSVLLDRLVRRAGKDVWWRRALDPVRTVVHYAVTVLIVGPVWLVWAFCFYPLPFFILPQLFLFFLVKEDK</sequence>
<dbReference type="EMBL" id="ML996349">
    <property type="protein sequence ID" value="KAF2727174.1"/>
    <property type="molecule type" value="Genomic_DNA"/>
</dbReference>